<comment type="subcellular location">
    <subcellularLocation>
        <location evidence="1">Endoplasmic reticulum membrane</location>
        <topology evidence="1">Multi-pass membrane protein</topology>
    </subcellularLocation>
</comment>
<dbReference type="OrthoDB" id="78344at2759"/>
<gene>
    <name evidence="9" type="ORF">M0811_02800</name>
</gene>
<evidence type="ECO:0000256" key="3">
    <source>
        <dbReference type="ARBA" id="ARBA00022448"/>
    </source>
</evidence>
<feature type="transmembrane region" description="Helical" evidence="8">
    <location>
        <begin position="250"/>
        <end position="271"/>
    </location>
</feature>
<comment type="similarity">
    <text evidence="2">Belongs to the nucleotide-sugar transporter family. SLC35B subfamily.</text>
</comment>
<feature type="transmembrane region" description="Helical" evidence="8">
    <location>
        <begin position="78"/>
        <end position="99"/>
    </location>
</feature>
<dbReference type="EMBL" id="JAPDFW010000125">
    <property type="protein sequence ID" value="KAJ5067612.1"/>
    <property type="molecule type" value="Genomic_DNA"/>
</dbReference>
<dbReference type="Pfam" id="PF08449">
    <property type="entry name" value="UAA"/>
    <property type="match status" value="1"/>
</dbReference>
<dbReference type="OMA" id="CGAIGQV"/>
<dbReference type="AlphaFoldDB" id="A0A9Q0L761"/>
<feature type="transmembrane region" description="Helical" evidence="8">
    <location>
        <begin position="7"/>
        <end position="27"/>
    </location>
</feature>
<dbReference type="GO" id="GO:0000139">
    <property type="term" value="C:Golgi membrane"/>
    <property type="evidence" value="ECO:0007669"/>
    <property type="project" value="TreeGrafter"/>
</dbReference>
<name>A0A9Q0L761_ANAIG</name>
<feature type="transmembrane region" description="Helical" evidence="8">
    <location>
        <begin position="43"/>
        <end position="66"/>
    </location>
</feature>
<evidence type="ECO:0000313" key="10">
    <source>
        <dbReference type="Proteomes" id="UP001149090"/>
    </source>
</evidence>
<dbReference type="GO" id="GO:0005460">
    <property type="term" value="F:UDP-glucose transmembrane transporter activity"/>
    <property type="evidence" value="ECO:0007669"/>
    <property type="project" value="TreeGrafter"/>
</dbReference>
<accession>A0A9Q0L761</accession>
<organism evidence="9 10">
    <name type="scientific">Anaeramoeba ignava</name>
    <name type="common">Anaerobic marine amoeba</name>
    <dbReference type="NCBI Taxonomy" id="1746090"/>
    <lineage>
        <taxon>Eukaryota</taxon>
        <taxon>Metamonada</taxon>
        <taxon>Anaeramoebidae</taxon>
        <taxon>Anaeramoeba</taxon>
    </lineage>
</organism>
<keyword evidence="7 8" id="KW-0472">Membrane</keyword>
<keyword evidence="4 8" id="KW-0812">Transmembrane</keyword>
<evidence type="ECO:0000256" key="2">
    <source>
        <dbReference type="ARBA" id="ARBA00010694"/>
    </source>
</evidence>
<proteinExistence type="inferred from homology"/>
<evidence type="ECO:0000256" key="8">
    <source>
        <dbReference type="SAM" id="Phobius"/>
    </source>
</evidence>
<keyword evidence="3" id="KW-0813">Transport</keyword>
<dbReference type="InterPro" id="IPR037185">
    <property type="entry name" value="EmrE-like"/>
</dbReference>
<evidence type="ECO:0000256" key="6">
    <source>
        <dbReference type="ARBA" id="ARBA00022989"/>
    </source>
</evidence>
<dbReference type="PANTHER" id="PTHR10778">
    <property type="entry name" value="SOLUTE CARRIER FAMILY 35 MEMBER B"/>
    <property type="match status" value="1"/>
</dbReference>
<evidence type="ECO:0000256" key="7">
    <source>
        <dbReference type="ARBA" id="ARBA00023136"/>
    </source>
</evidence>
<feature type="transmembrane region" description="Helical" evidence="8">
    <location>
        <begin position="280"/>
        <end position="299"/>
    </location>
</feature>
<dbReference type="GO" id="GO:0005789">
    <property type="term" value="C:endoplasmic reticulum membrane"/>
    <property type="evidence" value="ECO:0007669"/>
    <property type="project" value="UniProtKB-SubCell"/>
</dbReference>
<feature type="transmembrane region" description="Helical" evidence="8">
    <location>
        <begin position="111"/>
        <end position="129"/>
    </location>
</feature>
<dbReference type="Proteomes" id="UP001149090">
    <property type="component" value="Unassembled WGS sequence"/>
</dbReference>
<evidence type="ECO:0000256" key="1">
    <source>
        <dbReference type="ARBA" id="ARBA00004477"/>
    </source>
</evidence>
<dbReference type="GO" id="GO:0005459">
    <property type="term" value="F:UDP-galactose transmembrane transporter activity"/>
    <property type="evidence" value="ECO:0007669"/>
    <property type="project" value="TreeGrafter"/>
</dbReference>
<comment type="caution">
    <text evidence="9">The sequence shown here is derived from an EMBL/GenBank/DDBJ whole genome shotgun (WGS) entry which is preliminary data.</text>
</comment>
<evidence type="ECO:0000256" key="5">
    <source>
        <dbReference type="ARBA" id="ARBA00022824"/>
    </source>
</evidence>
<keyword evidence="6 8" id="KW-1133">Transmembrane helix</keyword>
<dbReference type="PANTHER" id="PTHR10778:SF10">
    <property type="entry name" value="SOLUTE CARRIER FAMILY 35 MEMBER B1"/>
    <property type="match status" value="1"/>
</dbReference>
<dbReference type="InterPro" id="IPR013657">
    <property type="entry name" value="SCL35B1-4/HUT1"/>
</dbReference>
<keyword evidence="10" id="KW-1185">Reference proteome</keyword>
<protein>
    <submittedName>
        <fullName evidence="9">Solute carrier family 35 member b1</fullName>
    </submittedName>
</protein>
<feature type="transmembrane region" description="Helical" evidence="8">
    <location>
        <begin position="222"/>
        <end position="244"/>
    </location>
</feature>
<feature type="transmembrane region" description="Helical" evidence="8">
    <location>
        <begin position="191"/>
        <end position="210"/>
    </location>
</feature>
<dbReference type="SUPFAM" id="SSF103481">
    <property type="entry name" value="Multidrug resistance efflux transporter EmrE"/>
    <property type="match status" value="1"/>
</dbReference>
<keyword evidence="5" id="KW-0256">Endoplasmic reticulum</keyword>
<sequence>MFKSTSFWKFISSSLGIYFFFMAFGMFHEELLSTKYSEKEFNLILFLNFVFDFVNSIIGFFGDWIISRKIKRIKAPRYIPPYKILVLSIMSLTTDFLGQKGSLLTNYPTQVLMKASKPLTILFVGQLIFKRKYSIRNSKFHSTTQSIDSKYFLGLIFLVVDLIIDGFFGSYQDKLKKQYEKPSLFYQMKWINGWKGLILGIFLLLNKNIFQGINFCLTNRHLGFLIIACALSMAFGQVFIFFAVNNFDALTVSIITTTRKFFTIVLSFFVFKHSFNSNQFLGIFLVFGFLLFDLIMSSFETKQKEN</sequence>
<reference evidence="9" key="1">
    <citation type="submission" date="2022-10" db="EMBL/GenBank/DDBJ databases">
        <title>Novel sulphate-reducing endosymbionts in the free-living metamonad Anaeramoeba.</title>
        <authorList>
            <person name="Jerlstrom-Hultqvist J."/>
            <person name="Cepicka I."/>
            <person name="Gallot-Lavallee L."/>
            <person name="Salas-Leiva D."/>
            <person name="Curtis B.A."/>
            <person name="Zahonova K."/>
            <person name="Pipaliya S."/>
            <person name="Dacks J."/>
            <person name="Roger A.J."/>
        </authorList>
    </citation>
    <scope>NUCLEOTIDE SEQUENCE</scope>
    <source>
        <strain evidence="9">BMAN</strain>
    </source>
</reference>
<evidence type="ECO:0000313" key="9">
    <source>
        <dbReference type="EMBL" id="KAJ5067612.1"/>
    </source>
</evidence>
<feature type="transmembrane region" description="Helical" evidence="8">
    <location>
        <begin position="150"/>
        <end position="171"/>
    </location>
</feature>
<evidence type="ECO:0000256" key="4">
    <source>
        <dbReference type="ARBA" id="ARBA00022692"/>
    </source>
</evidence>